<dbReference type="EMBL" id="AP024355">
    <property type="protein sequence ID" value="BCR04365.1"/>
    <property type="molecule type" value="Genomic_DNA"/>
</dbReference>
<dbReference type="SUPFAM" id="SSF54534">
    <property type="entry name" value="FKBP-like"/>
    <property type="match status" value="1"/>
</dbReference>
<evidence type="ECO:0000256" key="2">
    <source>
        <dbReference type="ARBA" id="ARBA00022475"/>
    </source>
</evidence>
<dbReference type="RefSeq" id="WP_221251819.1">
    <property type="nucleotide sequence ID" value="NZ_AP024355.1"/>
</dbReference>
<organism evidence="14 15">
    <name type="scientific">Desulfuromonas versatilis</name>
    <dbReference type="NCBI Taxonomy" id="2802975"/>
    <lineage>
        <taxon>Bacteria</taxon>
        <taxon>Pseudomonadati</taxon>
        <taxon>Thermodesulfobacteriota</taxon>
        <taxon>Desulfuromonadia</taxon>
        <taxon>Desulfuromonadales</taxon>
        <taxon>Desulfuromonadaceae</taxon>
        <taxon>Desulfuromonas</taxon>
    </lineage>
</organism>
<evidence type="ECO:0000256" key="3">
    <source>
        <dbReference type="ARBA" id="ARBA00022519"/>
    </source>
</evidence>
<name>A0ABN6DWB6_9BACT</name>
<dbReference type="PANTHER" id="PTHR47529:SF1">
    <property type="entry name" value="PERIPLASMIC CHAPERONE PPID"/>
    <property type="match status" value="1"/>
</dbReference>
<dbReference type="GO" id="GO:0016853">
    <property type="term" value="F:isomerase activity"/>
    <property type="evidence" value="ECO:0007669"/>
    <property type="project" value="UniProtKB-KW"/>
</dbReference>
<evidence type="ECO:0000256" key="6">
    <source>
        <dbReference type="ARBA" id="ARBA00023136"/>
    </source>
</evidence>
<accession>A0ABN6DWB6</accession>
<evidence type="ECO:0000256" key="12">
    <source>
        <dbReference type="SAM" id="Phobius"/>
    </source>
</evidence>
<evidence type="ECO:0000256" key="1">
    <source>
        <dbReference type="ARBA" id="ARBA00004382"/>
    </source>
</evidence>
<keyword evidence="11" id="KW-0697">Rotamase</keyword>
<keyword evidence="2" id="KW-1003">Cell membrane</keyword>
<dbReference type="PROSITE" id="PS50198">
    <property type="entry name" value="PPIC_PPIASE_2"/>
    <property type="match status" value="1"/>
</dbReference>
<keyword evidence="6 12" id="KW-0472">Membrane</keyword>
<dbReference type="Proteomes" id="UP001319827">
    <property type="component" value="Chromosome"/>
</dbReference>
<dbReference type="SUPFAM" id="SSF109998">
    <property type="entry name" value="Triger factor/SurA peptide-binding domain-like"/>
    <property type="match status" value="1"/>
</dbReference>
<keyword evidence="7" id="KW-0143">Chaperone</keyword>
<keyword evidence="5 12" id="KW-1133">Transmembrane helix</keyword>
<evidence type="ECO:0000256" key="4">
    <source>
        <dbReference type="ARBA" id="ARBA00022692"/>
    </source>
</evidence>
<evidence type="ECO:0000256" key="10">
    <source>
        <dbReference type="ARBA" id="ARBA00042775"/>
    </source>
</evidence>
<dbReference type="Pfam" id="PF13616">
    <property type="entry name" value="Rotamase_3"/>
    <property type="match status" value="1"/>
</dbReference>
<keyword evidence="11 14" id="KW-0413">Isomerase</keyword>
<evidence type="ECO:0000259" key="13">
    <source>
        <dbReference type="PROSITE" id="PS50198"/>
    </source>
</evidence>
<dbReference type="InterPro" id="IPR000297">
    <property type="entry name" value="PPIase_PpiC"/>
</dbReference>
<keyword evidence="15" id="KW-1185">Reference proteome</keyword>
<reference evidence="14 15" key="2">
    <citation type="journal article" date="2021" name="Int. J. Syst. Evol. Microbiol.">
        <title>Isolation and Polyphasic Characterization of Desulfuromonas versatilis sp. Nov., an Electrogenic Bacteria Capable of Versatile Metabolism Isolated from a Graphene Oxide-Reducing Enrichment Culture.</title>
        <authorList>
            <person name="Xie L."/>
            <person name="Yoshida N."/>
            <person name="Ishii S."/>
            <person name="Meng L."/>
        </authorList>
    </citation>
    <scope>NUCLEOTIDE SEQUENCE [LARGE SCALE GENOMIC DNA]</scope>
    <source>
        <strain evidence="14 15">NIT-T3</strain>
    </source>
</reference>
<evidence type="ECO:0000256" key="9">
    <source>
        <dbReference type="ARBA" id="ARBA00040743"/>
    </source>
</evidence>
<dbReference type="InterPro" id="IPR046357">
    <property type="entry name" value="PPIase_dom_sf"/>
</dbReference>
<dbReference type="InterPro" id="IPR023058">
    <property type="entry name" value="PPIase_PpiC_CS"/>
</dbReference>
<evidence type="ECO:0000256" key="7">
    <source>
        <dbReference type="ARBA" id="ARBA00023186"/>
    </source>
</evidence>
<feature type="domain" description="PpiC" evidence="13">
    <location>
        <begin position="271"/>
        <end position="373"/>
    </location>
</feature>
<sequence length="647" mass="72637">MLDFVRKKQKSILVKVAFAIIILSFVIGYALLTSPGDSGPGGQDPTVAVTINDTKIGYDTYQMAYANLYQLYQSIYRDQFNPALERQLNLRQQALDGIIEQTLLLQEAERLKLQVPKQELVDSIAAFPAFQVNGAFNKERYLQVLNYQRMTPEEFENQQRSQILAEKVRKQLQENITVSDAEVEKEFRDQNEKVNLAFVRLAPEIYETRVKVEEQALKQYFEEHQEEYRIPETLALRYIAFDPASYENEVTIAEEDLEKYYRRHLDQFEIQEQVDASHVLIKVTADTDADGKAKKRELAQKVLDEARAGKDFATLARTYSDDAGSAANGGKLGYFTRGTMVGPFEQAAFALKPGDLSDIVETSFGFHIIKVEGRIDAGVKPLADVLDQVKQGVRTEKGRQLAMEKAMDAFNMNRKDGSLDAAAKANDLGIKETAFFSREEPIEGIGDNAEIRATAFALPDNELARPVALADQVLLFTVKERRESRLPGLEEVRAEVENAFRASRARDLAQQTAEKILAGLKEGKSVEDLAGEYKEKVEETDFFTRSYGAFVPRLGSSQELADAAFGLTKAEPAAPKIYELNGRFVIATLKARQEADLEELTDGKKGELQQSLQARKQAESLEKKVQELREKAKIIIAPNLLASFEGN</sequence>
<evidence type="ECO:0000256" key="8">
    <source>
        <dbReference type="ARBA" id="ARBA00038408"/>
    </source>
</evidence>
<dbReference type="PANTHER" id="PTHR47529">
    <property type="entry name" value="PEPTIDYL-PROLYL CIS-TRANS ISOMERASE D"/>
    <property type="match status" value="1"/>
</dbReference>
<gene>
    <name evidence="14" type="primary">ppiD</name>
    <name evidence="14" type="ORF">DESUT3_14340</name>
</gene>
<proteinExistence type="inferred from homology"/>
<keyword evidence="3" id="KW-0997">Cell inner membrane</keyword>
<keyword evidence="4 12" id="KW-0812">Transmembrane</keyword>
<evidence type="ECO:0000313" key="14">
    <source>
        <dbReference type="EMBL" id="BCR04365.1"/>
    </source>
</evidence>
<evidence type="ECO:0000256" key="5">
    <source>
        <dbReference type="ARBA" id="ARBA00022989"/>
    </source>
</evidence>
<evidence type="ECO:0000313" key="15">
    <source>
        <dbReference type="Proteomes" id="UP001319827"/>
    </source>
</evidence>
<dbReference type="Gene3D" id="3.10.50.40">
    <property type="match status" value="1"/>
</dbReference>
<dbReference type="PROSITE" id="PS01096">
    <property type="entry name" value="PPIC_PPIASE_1"/>
    <property type="match status" value="1"/>
</dbReference>
<dbReference type="Pfam" id="PF13624">
    <property type="entry name" value="SurA_N_3"/>
    <property type="match status" value="1"/>
</dbReference>
<comment type="similarity">
    <text evidence="8">Belongs to the PpiD chaperone family.</text>
</comment>
<comment type="subcellular location">
    <subcellularLocation>
        <location evidence="1">Cell inner membrane</location>
        <topology evidence="1">Single-pass type II membrane protein</topology>
        <orientation evidence="1">Periplasmic side</orientation>
    </subcellularLocation>
</comment>
<evidence type="ECO:0000256" key="11">
    <source>
        <dbReference type="PROSITE-ProRule" id="PRU00278"/>
    </source>
</evidence>
<feature type="transmembrane region" description="Helical" evidence="12">
    <location>
        <begin position="12"/>
        <end position="32"/>
    </location>
</feature>
<dbReference type="Gene3D" id="1.10.4030.10">
    <property type="entry name" value="Porin chaperone SurA, peptide-binding domain"/>
    <property type="match status" value="1"/>
</dbReference>
<dbReference type="InterPro" id="IPR052029">
    <property type="entry name" value="PpiD_chaperone"/>
</dbReference>
<reference evidence="14 15" key="1">
    <citation type="journal article" date="2016" name="C (Basel)">
        <title>Selective Growth of and Electricity Production by Marine Exoelectrogenic Bacteria in Self-Aggregated Hydrogel of Microbially Reduced Graphene Oxide.</title>
        <authorList>
            <person name="Yoshida N."/>
            <person name="Goto Y."/>
            <person name="Miyata Y."/>
        </authorList>
    </citation>
    <scope>NUCLEOTIDE SEQUENCE [LARGE SCALE GENOMIC DNA]</scope>
    <source>
        <strain evidence="14 15">NIT-T3</strain>
    </source>
</reference>
<protein>
    <recommendedName>
        <fullName evidence="9">Periplasmic chaperone PpiD</fullName>
    </recommendedName>
    <alternativeName>
        <fullName evidence="10">Periplasmic folding chaperone</fullName>
    </alternativeName>
</protein>
<dbReference type="InterPro" id="IPR027304">
    <property type="entry name" value="Trigger_fact/SurA_dom_sf"/>
</dbReference>